<organism evidence="1 2">
    <name type="scientific">Trichinella pseudospiralis</name>
    <name type="common">Parasitic roundworm</name>
    <dbReference type="NCBI Taxonomy" id="6337"/>
    <lineage>
        <taxon>Eukaryota</taxon>
        <taxon>Metazoa</taxon>
        <taxon>Ecdysozoa</taxon>
        <taxon>Nematoda</taxon>
        <taxon>Enoplea</taxon>
        <taxon>Dorylaimia</taxon>
        <taxon>Trichinellida</taxon>
        <taxon>Trichinellidae</taxon>
        <taxon>Trichinella</taxon>
    </lineage>
</organism>
<protein>
    <submittedName>
        <fullName evidence="1">Uncharacterized protein</fullName>
    </submittedName>
</protein>
<dbReference type="EMBL" id="JYDR01000023">
    <property type="protein sequence ID" value="KRY74751.1"/>
    <property type="molecule type" value="Genomic_DNA"/>
</dbReference>
<proteinExistence type="predicted"/>
<accession>A0A0V1ELP9</accession>
<sequence length="136" mass="14884">MPELIRFISSAHYSHRNQTASSQRAQGAVRAGILWTHCPEDPYRGNLMTAVRVRGTPATRGIWSVIWQTTASFANDLNDALSDLELGRVSPTVSVGRKSISIVLLSTDIGVADLASRPQLHILPTRVSNQLSSFDE</sequence>
<evidence type="ECO:0000313" key="2">
    <source>
        <dbReference type="Proteomes" id="UP000054632"/>
    </source>
</evidence>
<dbReference type="AlphaFoldDB" id="A0A0V1ELP9"/>
<reference evidence="1 2" key="1">
    <citation type="submission" date="2015-01" db="EMBL/GenBank/DDBJ databases">
        <title>Evolution of Trichinella species and genotypes.</title>
        <authorList>
            <person name="Korhonen P.K."/>
            <person name="Edoardo P."/>
            <person name="Giuseppe L.R."/>
            <person name="Gasser R.B."/>
        </authorList>
    </citation>
    <scope>NUCLEOTIDE SEQUENCE [LARGE SCALE GENOMIC DNA]</scope>
    <source>
        <strain evidence="1">ISS13</strain>
    </source>
</reference>
<gene>
    <name evidence="1" type="ORF">T4A_2254</name>
</gene>
<name>A0A0V1ELP9_TRIPS</name>
<dbReference type="Proteomes" id="UP000054632">
    <property type="component" value="Unassembled WGS sequence"/>
</dbReference>
<comment type="caution">
    <text evidence="1">The sequence shown here is derived from an EMBL/GenBank/DDBJ whole genome shotgun (WGS) entry which is preliminary data.</text>
</comment>
<evidence type="ECO:0000313" key="1">
    <source>
        <dbReference type="EMBL" id="KRY74751.1"/>
    </source>
</evidence>